<protein>
    <submittedName>
        <fullName evidence="2">Uncharacterized protein</fullName>
    </submittedName>
</protein>
<feature type="transmembrane region" description="Helical" evidence="1">
    <location>
        <begin position="69"/>
        <end position="88"/>
    </location>
</feature>
<sequence>MSNDKVRASDYPEYGVRQVRREERDKAGVMTTTINGLCVHGVGLDYCNRDHGGNAVPGPAKRHTLTTKIMGTITLVGFIIITGLLTAWGFDLLWHAGLGWLAFAIGTLWVAVAALIIGGTVEEIRK</sequence>
<reference evidence="3" key="1">
    <citation type="submission" date="2015-11" db="EMBL/GenBank/DDBJ databases">
        <authorList>
            <person name="Dogans D."/>
            <person name="Schneider V.M."/>
            <person name="Bradley K.W."/>
            <person name="Asai D.J."/>
            <person name="Bowman C.A."/>
            <person name="Russell D.A."/>
            <person name="Pope W.H."/>
            <person name="Jacobs-Sera D."/>
            <person name="Hendrix R.W."/>
            <person name="Hatfull G.F."/>
        </authorList>
    </citation>
    <scope>NUCLEOTIDE SEQUENCE [LARGE SCALE GENOMIC DNA]</scope>
</reference>
<dbReference type="GeneID" id="40078933"/>
<proteinExistence type="predicted"/>
<keyword evidence="1" id="KW-0812">Transmembrane</keyword>
<organism evidence="2 3">
    <name type="scientific">Arthrobacter phage Laroye</name>
    <dbReference type="NCBI Taxonomy" id="1772305"/>
    <lineage>
        <taxon>Viruses</taxon>
        <taxon>Duplodnaviria</taxon>
        <taxon>Heunggongvirae</taxon>
        <taxon>Uroviricota</taxon>
        <taxon>Caudoviricetes</taxon>
        <taxon>Laroyevirus</taxon>
        <taxon>Laroyevirus laroye</taxon>
    </lineage>
</organism>
<dbReference type="Proteomes" id="UP000222336">
    <property type="component" value="Segment"/>
</dbReference>
<dbReference type="EMBL" id="KU160654">
    <property type="protein sequence ID" value="ALY09602.1"/>
    <property type="molecule type" value="Genomic_DNA"/>
</dbReference>
<evidence type="ECO:0000313" key="2">
    <source>
        <dbReference type="EMBL" id="ALY09602.1"/>
    </source>
</evidence>
<keyword evidence="1" id="KW-1133">Transmembrane helix</keyword>
<keyword evidence="1" id="KW-0472">Membrane</keyword>
<feature type="transmembrane region" description="Helical" evidence="1">
    <location>
        <begin position="100"/>
        <end position="121"/>
    </location>
</feature>
<keyword evidence="3" id="KW-1185">Reference proteome</keyword>
<dbReference type="KEGG" id="vg:40078933"/>
<name>A0A0U4JZH3_9CAUD</name>
<accession>A0A0U4JZH3</accession>
<dbReference type="RefSeq" id="YP_009603067.1">
    <property type="nucleotide sequence ID" value="NC_041947.1"/>
</dbReference>
<evidence type="ECO:0000313" key="3">
    <source>
        <dbReference type="Proteomes" id="UP000222336"/>
    </source>
</evidence>
<gene>
    <name evidence="2" type="primary">77</name>
    <name evidence="2" type="ORF">LAROYE_77</name>
</gene>
<evidence type="ECO:0000256" key="1">
    <source>
        <dbReference type="SAM" id="Phobius"/>
    </source>
</evidence>